<reference evidence="1" key="1">
    <citation type="submission" date="2018-01" db="EMBL/GenBank/DDBJ databases">
        <authorList>
            <person name="Fu G.-Y."/>
        </authorList>
    </citation>
    <scope>NUCLEOTIDE SEQUENCE [LARGE SCALE GENOMIC DNA]</scope>
    <source>
        <strain evidence="1">SY39</strain>
    </source>
</reference>
<dbReference type="AlphaFoldDB" id="A0A2I6S523"/>
<name>A0A2I6S523_9RHOO</name>
<dbReference type="EMBL" id="CP025682">
    <property type="protein sequence ID" value="AUN94352.1"/>
    <property type="molecule type" value="Genomic_DNA"/>
</dbReference>
<accession>A0A2I6S523</accession>
<gene>
    <name evidence="1" type="ORF">C0099_05000</name>
</gene>
<keyword evidence="2" id="KW-1185">Reference proteome</keyword>
<sequence length="517" mass="57358">MAWLLDWHDGRGVLHCGQGVETREDGWFEGVWAGDFAAWDFDRSADVFGSGGLCRDGRLRLVAPSHGLEPIFLKRDGRQSLASNSLAFLLSYAGSGIDPSCFEYAEIFLGVLEGIDHLCFEVPCLGGRVQVVHHFNIEIDSGGVPRIIEKAAGPPLPIYEAYVEHVAAVVADVVENARSPARQSRFTPLSTLSKGYDSPACAVFARGAGCGEAVTFESSLNREGSRQHDDNGAEIGRQLGLEVRAYRRELPPETDPADFAQFFCDGGTGGELFWLAMADALPGRALITGFTGGSLWSLYTTERALYEINDCSGRGLGEFRRATGFAHVPLTAIAGARQADVSGISRSPAMAPWTVGGDYDRPIPRRIVENAGIARQSFGQMKTGNSFRAWYPEHWPDRYREAFRRYREARPPSTAARLRYGLKLVRLQILRFSCERRFVKHLAGKLAPFGYGQRFIHPVLRGLSWLLRQAMRPFNPPPYKMVIRMHPRYTYLLAWATEAAACRYDGVRPIPPAGRER</sequence>
<protein>
    <recommendedName>
        <fullName evidence="3">Asparagine synthetase domain-containing protein</fullName>
    </recommendedName>
</protein>
<evidence type="ECO:0008006" key="3">
    <source>
        <dbReference type="Google" id="ProtNLM"/>
    </source>
</evidence>
<evidence type="ECO:0000313" key="1">
    <source>
        <dbReference type="EMBL" id="AUN94352.1"/>
    </source>
</evidence>
<dbReference type="KEGG" id="atw:C0099_05000"/>
<reference evidence="1" key="2">
    <citation type="journal article" date="2019" name="Int. J. Syst. Evol. Microbiol.">
        <title>Azoarcus pumilus sp. nov., isolated from seawater in Sanya, China.</title>
        <authorList>
            <person name="Fu G.Y."/>
            <person name="Yu X.Y."/>
            <person name="Yu X.D."/>
            <person name="Zhao Z."/>
            <person name="Chen C."/>
            <person name="Wang R.J."/>
            <person name="Wu M."/>
            <person name="Zhang X.Q."/>
        </authorList>
    </citation>
    <scope>NUCLEOTIDE SEQUENCE</scope>
    <source>
        <strain evidence="1">SY39</strain>
    </source>
</reference>
<evidence type="ECO:0000313" key="2">
    <source>
        <dbReference type="Proteomes" id="UP000242205"/>
    </source>
</evidence>
<proteinExistence type="predicted"/>
<organism evidence="1 2">
    <name type="scientific">Pseudazoarcus pumilus</name>
    <dbReference type="NCBI Taxonomy" id="2067960"/>
    <lineage>
        <taxon>Bacteria</taxon>
        <taxon>Pseudomonadati</taxon>
        <taxon>Pseudomonadota</taxon>
        <taxon>Betaproteobacteria</taxon>
        <taxon>Rhodocyclales</taxon>
        <taxon>Zoogloeaceae</taxon>
        <taxon>Pseudazoarcus</taxon>
    </lineage>
</organism>
<dbReference type="Proteomes" id="UP000242205">
    <property type="component" value="Chromosome"/>
</dbReference>